<dbReference type="EMBL" id="FNXY01000006">
    <property type="protein sequence ID" value="SEJ34242.1"/>
    <property type="molecule type" value="Genomic_DNA"/>
</dbReference>
<evidence type="ECO:0000313" key="2">
    <source>
        <dbReference type="Proteomes" id="UP000199532"/>
    </source>
</evidence>
<dbReference type="AlphaFoldDB" id="A0A1H6YAL8"/>
<protein>
    <submittedName>
        <fullName evidence="1">Uncharacterized protein</fullName>
    </submittedName>
</protein>
<accession>A0A1H6YAL8</accession>
<dbReference type="PROSITE" id="PS51257">
    <property type="entry name" value="PROKAR_LIPOPROTEIN"/>
    <property type="match status" value="1"/>
</dbReference>
<organism evidence="1 2">
    <name type="scientific">Dyadobacter koreensis</name>
    <dbReference type="NCBI Taxonomy" id="408657"/>
    <lineage>
        <taxon>Bacteria</taxon>
        <taxon>Pseudomonadati</taxon>
        <taxon>Bacteroidota</taxon>
        <taxon>Cytophagia</taxon>
        <taxon>Cytophagales</taxon>
        <taxon>Spirosomataceae</taxon>
        <taxon>Dyadobacter</taxon>
    </lineage>
</organism>
<reference evidence="1 2" key="1">
    <citation type="submission" date="2016-10" db="EMBL/GenBank/DDBJ databases">
        <authorList>
            <person name="de Groot N.N."/>
        </authorList>
    </citation>
    <scope>NUCLEOTIDE SEQUENCE [LARGE SCALE GENOMIC DNA]</scope>
    <source>
        <strain evidence="1 2">DSM 19938</strain>
    </source>
</reference>
<keyword evidence="2" id="KW-1185">Reference proteome</keyword>
<proteinExistence type="predicted"/>
<evidence type="ECO:0000313" key="1">
    <source>
        <dbReference type="EMBL" id="SEJ34242.1"/>
    </source>
</evidence>
<name>A0A1H6YAL8_9BACT</name>
<gene>
    <name evidence="1" type="ORF">SAMN04487995_4307</name>
</gene>
<sequence>MNLMNKLFIYILLLTSGFFASCEEKIEARSETQCLQAKFISKYCNGTSEPLYLVKFPSPTSLTKNYSGDDANPTYVAAMLDLPESVQINDTTFYMQIYRDPQRESKVIIGICTANFGPASILVCEGVSQSCP</sequence>
<dbReference type="Proteomes" id="UP000199532">
    <property type="component" value="Unassembled WGS sequence"/>
</dbReference>